<dbReference type="STRING" id="1003195.SCATT_11830"/>
<dbReference type="EMBL" id="CP003219">
    <property type="protein sequence ID" value="AEW93554.1"/>
    <property type="molecule type" value="Genomic_DNA"/>
</dbReference>
<organism evidence="2 3">
    <name type="scientific">Streptantibioticus cattleyicolor (strain ATCC 35852 / DSM 46488 / JCM 4925 / NBRC 14057 / NRRL 8057)</name>
    <name type="common">Streptomyces cattleya</name>
    <dbReference type="NCBI Taxonomy" id="1003195"/>
    <lineage>
        <taxon>Bacteria</taxon>
        <taxon>Bacillati</taxon>
        <taxon>Actinomycetota</taxon>
        <taxon>Actinomycetes</taxon>
        <taxon>Kitasatosporales</taxon>
        <taxon>Streptomycetaceae</taxon>
        <taxon>Streptantibioticus</taxon>
    </lineage>
</organism>
<sequence length="68" mass="7471">MGEGRLAHRWGLSKAERSGHIGRPVRRAGPHGTGWTDPTPRPRFRPSILRYPTVNSGRPLPGPPRSPA</sequence>
<gene>
    <name evidence="2" type="ordered locus">SCATT_11830</name>
</gene>
<dbReference type="KEGG" id="scy:SCATT_11830"/>
<reference evidence="3" key="1">
    <citation type="submission" date="2011-12" db="EMBL/GenBank/DDBJ databases">
        <title>Complete genome sequence of Streptomyces cattleya strain DSM 46488.</title>
        <authorList>
            <person name="Ou H.-Y."/>
            <person name="Li P."/>
            <person name="Zhao C."/>
            <person name="O'Hagan D."/>
            <person name="Deng Z."/>
        </authorList>
    </citation>
    <scope>NUCLEOTIDE SEQUENCE [LARGE SCALE GENOMIC DNA]</scope>
    <source>
        <strain evidence="3">ATCC 35852 / DSM 46488 / JCM 4925 / NBRC 14057 / NRRL 8057</strain>
    </source>
</reference>
<protein>
    <submittedName>
        <fullName evidence="2">Uncharacterized protein</fullName>
    </submittedName>
</protein>
<name>G8WRH7_STREN</name>
<evidence type="ECO:0000313" key="2">
    <source>
        <dbReference type="EMBL" id="AEW93554.1"/>
    </source>
</evidence>
<keyword evidence="3" id="KW-1185">Reference proteome</keyword>
<dbReference type="AlphaFoldDB" id="G8WRH7"/>
<proteinExistence type="predicted"/>
<evidence type="ECO:0000256" key="1">
    <source>
        <dbReference type="SAM" id="MobiDB-lite"/>
    </source>
</evidence>
<evidence type="ECO:0000313" key="3">
    <source>
        <dbReference type="Proteomes" id="UP000007842"/>
    </source>
</evidence>
<dbReference type="HOGENOM" id="CLU_2792084_0_0_11"/>
<feature type="region of interest" description="Disordered" evidence="1">
    <location>
        <begin position="1"/>
        <end position="68"/>
    </location>
</feature>
<dbReference type="Proteomes" id="UP000007842">
    <property type="component" value="Chromosome"/>
</dbReference>
<accession>G8WRH7</accession>